<keyword evidence="2" id="KW-0067">ATP-binding</keyword>
<dbReference type="Pfam" id="PF00005">
    <property type="entry name" value="ABC_tran"/>
    <property type="match status" value="2"/>
</dbReference>
<accession>A0A0R2HAA0</accession>
<dbReference type="InterPro" id="IPR003439">
    <property type="entry name" value="ABC_transporter-like_ATP-bd"/>
</dbReference>
<name>A0A0R2HAA0_9FIRM</name>
<dbReference type="SMART" id="SM00382">
    <property type="entry name" value="AAA"/>
    <property type="match status" value="2"/>
</dbReference>
<dbReference type="InterPro" id="IPR003593">
    <property type="entry name" value="AAA+_ATPase"/>
</dbReference>
<gene>
    <name evidence="5" type="ORF">IV49_GL000616</name>
</gene>
<feature type="domain" description="ABC transporter" evidence="4">
    <location>
        <begin position="286"/>
        <end position="503"/>
    </location>
</feature>
<comment type="caution">
    <text evidence="5">The sequence shown here is derived from an EMBL/GenBank/DDBJ whole genome shotgun (WGS) entry which is preliminary data.</text>
</comment>
<feature type="domain" description="ABC transporter" evidence="4">
    <location>
        <begin position="15"/>
        <end position="222"/>
    </location>
</feature>
<keyword evidence="3" id="KW-0175">Coiled coil</keyword>
<keyword evidence="1" id="KW-0547">Nucleotide-binding</keyword>
<sequence>MFNFIYNGNGDFMLINISDLSYRIGDRTLLDHINLIIEEKDKVALVGLNGAGKSTLLKLIVSRNEKSITYGKDLSISYLPQNSSFDDELTIFKQAKLLAPKSKDYEISSTLNKFKLTNHEDKIKILSGGQKKRLALSIALLNECDLLILDEPTNHLDTTMIEYLEKYLIKRNKALLMITHDRYFLERITNKIVEIDRGHLYEYNANYSAFIEMKAKREQDALNQEYKRKQFLKKELEWVRAGVQARTTKRKSRLQQFEKLSQIEDIQNVESVKMINTSSRLGKKTITLENVSKVYDGTPLFHPFSYQFKRFDRIGILGENGSGKTTLMNMIAQLDQDYEGTISIGETIRFGYFKQGVEDMNPSMRIIDYIKETSDFLETSEGTLTASAMCERFLFDKSMQFTRIERLSGGEKRRLYLLKVLMGAPNVLLLDEPTNDLDIDTLNILEDYLESFKGIIITVSHDRYFLDKIVDGLLVFKDHYVTYVNGGYSSQIDITSTKEKKESKKEAYRETKKQNQKRRLTWAEKKELESIDDVILDLENDIKKIDEEMQTTTEFEKLDELSSLRQEKEQELEEKNERYLELLEIEEG</sequence>
<dbReference type="CDD" id="cd03221">
    <property type="entry name" value="ABCF_EF-3"/>
    <property type="match status" value="2"/>
</dbReference>
<dbReference type="AlphaFoldDB" id="A0A0R2HAA0"/>
<dbReference type="PANTHER" id="PTHR42855">
    <property type="entry name" value="ABC TRANSPORTER ATP-BINDING SUBUNIT"/>
    <property type="match status" value="1"/>
</dbReference>
<evidence type="ECO:0000256" key="3">
    <source>
        <dbReference type="SAM" id="Coils"/>
    </source>
</evidence>
<dbReference type="Pfam" id="PF16326">
    <property type="entry name" value="ABC_tran_CTD"/>
    <property type="match status" value="1"/>
</dbReference>
<dbReference type="InterPro" id="IPR017871">
    <property type="entry name" value="ABC_transporter-like_CS"/>
</dbReference>
<dbReference type="InterPro" id="IPR051309">
    <property type="entry name" value="ABCF_ATPase"/>
</dbReference>
<dbReference type="GO" id="GO:0016887">
    <property type="term" value="F:ATP hydrolysis activity"/>
    <property type="evidence" value="ECO:0007669"/>
    <property type="project" value="InterPro"/>
</dbReference>
<proteinExistence type="predicted"/>
<dbReference type="PROSITE" id="PS50893">
    <property type="entry name" value="ABC_TRANSPORTER_2"/>
    <property type="match status" value="2"/>
</dbReference>
<dbReference type="GO" id="GO:0003677">
    <property type="term" value="F:DNA binding"/>
    <property type="evidence" value="ECO:0007669"/>
    <property type="project" value="InterPro"/>
</dbReference>
<dbReference type="PROSITE" id="PS00211">
    <property type="entry name" value="ABC_TRANSPORTER_1"/>
    <property type="match status" value="1"/>
</dbReference>
<dbReference type="Pfam" id="PF12848">
    <property type="entry name" value="ABC_tran_Xtn"/>
    <property type="match status" value="1"/>
</dbReference>
<dbReference type="InterPro" id="IPR027417">
    <property type="entry name" value="P-loop_NTPase"/>
</dbReference>
<evidence type="ECO:0000256" key="1">
    <source>
        <dbReference type="ARBA" id="ARBA00022741"/>
    </source>
</evidence>
<feature type="coiled-coil region" evidence="3">
    <location>
        <begin position="494"/>
        <end position="585"/>
    </location>
</feature>
<evidence type="ECO:0000256" key="2">
    <source>
        <dbReference type="ARBA" id="ARBA00022840"/>
    </source>
</evidence>
<evidence type="ECO:0000313" key="5">
    <source>
        <dbReference type="EMBL" id="KRN49825.1"/>
    </source>
</evidence>
<dbReference type="InterPro" id="IPR032781">
    <property type="entry name" value="ABC_tran_Xtn"/>
</dbReference>
<dbReference type="EMBL" id="JQBL01000019">
    <property type="protein sequence ID" value="KRN49825.1"/>
    <property type="molecule type" value="Genomic_DNA"/>
</dbReference>
<evidence type="ECO:0000259" key="4">
    <source>
        <dbReference type="PROSITE" id="PS50893"/>
    </source>
</evidence>
<dbReference type="SUPFAM" id="SSF52540">
    <property type="entry name" value="P-loop containing nucleoside triphosphate hydrolases"/>
    <property type="match status" value="2"/>
</dbReference>
<dbReference type="Proteomes" id="UP000051841">
    <property type="component" value="Unassembled WGS sequence"/>
</dbReference>
<protein>
    <submittedName>
        <fullName evidence="5">ABC superfamily ATP binding cassette transporter, ABC protein</fullName>
    </submittedName>
</protein>
<dbReference type="PATRIC" id="fig|1410657.5.peg.642"/>
<dbReference type="PANTHER" id="PTHR42855:SF1">
    <property type="entry name" value="ABC TRANSPORTER DOMAIN-CONTAINING PROTEIN"/>
    <property type="match status" value="1"/>
</dbReference>
<keyword evidence="6" id="KW-1185">Reference proteome</keyword>
<dbReference type="InterPro" id="IPR032524">
    <property type="entry name" value="ABC_tran_C"/>
</dbReference>
<evidence type="ECO:0000313" key="6">
    <source>
        <dbReference type="Proteomes" id="UP000051841"/>
    </source>
</evidence>
<dbReference type="Gene3D" id="3.40.50.300">
    <property type="entry name" value="P-loop containing nucleotide triphosphate hydrolases"/>
    <property type="match status" value="2"/>
</dbReference>
<reference evidence="5 6" key="1">
    <citation type="journal article" date="2015" name="Genome Announc.">
        <title>Expanding the biotechnology potential of lactobacilli through comparative genomics of 213 strains and associated genera.</title>
        <authorList>
            <person name="Sun Z."/>
            <person name="Harris H.M."/>
            <person name="McCann A."/>
            <person name="Guo C."/>
            <person name="Argimon S."/>
            <person name="Zhang W."/>
            <person name="Yang X."/>
            <person name="Jeffery I.B."/>
            <person name="Cooney J.C."/>
            <person name="Kagawa T.F."/>
            <person name="Liu W."/>
            <person name="Song Y."/>
            <person name="Salvetti E."/>
            <person name="Wrobel A."/>
            <person name="Rasinkangas P."/>
            <person name="Parkhill J."/>
            <person name="Rea M.C."/>
            <person name="O'Sullivan O."/>
            <person name="Ritari J."/>
            <person name="Douillard F.P."/>
            <person name="Paul Ross R."/>
            <person name="Yang R."/>
            <person name="Briner A.E."/>
            <person name="Felis G.E."/>
            <person name="de Vos W.M."/>
            <person name="Barrangou R."/>
            <person name="Klaenhammer T.R."/>
            <person name="Caufield P.W."/>
            <person name="Cui Y."/>
            <person name="Zhang H."/>
            <person name="O'Toole P.W."/>
        </authorList>
    </citation>
    <scope>NUCLEOTIDE SEQUENCE [LARGE SCALE GENOMIC DNA]</scope>
    <source>
        <strain evidence="5 6">DSM 20405</strain>
    </source>
</reference>
<organism evidence="5 6">
    <name type="scientific">Kandleria vitulina DSM 20405</name>
    <dbReference type="NCBI Taxonomy" id="1410657"/>
    <lineage>
        <taxon>Bacteria</taxon>
        <taxon>Bacillati</taxon>
        <taxon>Bacillota</taxon>
        <taxon>Erysipelotrichia</taxon>
        <taxon>Erysipelotrichales</taxon>
        <taxon>Coprobacillaceae</taxon>
        <taxon>Kandleria</taxon>
    </lineage>
</organism>
<dbReference type="GO" id="GO:0005524">
    <property type="term" value="F:ATP binding"/>
    <property type="evidence" value="ECO:0007669"/>
    <property type="project" value="UniProtKB-KW"/>
</dbReference>